<organism evidence="8 9">
    <name type="scientific">Actinomyces graevenitzii</name>
    <dbReference type="NCBI Taxonomy" id="55565"/>
    <lineage>
        <taxon>Bacteria</taxon>
        <taxon>Bacillati</taxon>
        <taxon>Actinomycetota</taxon>
        <taxon>Actinomycetes</taxon>
        <taxon>Actinomycetales</taxon>
        <taxon>Actinomycetaceae</taxon>
        <taxon>Actinomyces</taxon>
    </lineage>
</organism>
<dbReference type="InterPro" id="IPR011009">
    <property type="entry name" value="Kinase-like_dom_sf"/>
</dbReference>
<feature type="region of interest" description="Disordered" evidence="6">
    <location>
        <begin position="1"/>
        <end position="54"/>
    </location>
</feature>
<feature type="transmembrane region" description="Helical" evidence="7">
    <location>
        <begin position="691"/>
        <end position="713"/>
    </location>
</feature>
<comment type="subcellular location">
    <subcellularLocation>
        <location evidence="1">Cell membrane</location>
        <topology evidence="1">Multi-pass membrane protein</topology>
    </subcellularLocation>
</comment>
<evidence type="ECO:0000313" key="8">
    <source>
        <dbReference type="EMBL" id="UQF79791.1"/>
    </source>
</evidence>
<feature type="transmembrane region" description="Helical" evidence="7">
    <location>
        <begin position="227"/>
        <end position="260"/>
    </location>
</feature>
<feature type="transmembrane region" description="Helical" evidence="7">
    <location>
        <begin position="836"/>
        <end position="855"/>
    </location>
</feature>
<gene>
    <name evidence="8" type="ORF">M3I41_00480</name>
</gene>
<evidence type="ECO:0000256" key="2">
    <source>
        <dbReference type="ARBA" id="ARBA00022475"/>
    </source>
</evidence>
<dbReference type="AlphaFoldDB" id="A0A9E7AFP8"/>
<keyword evidence="5 7" id="KW-0472">Membrane</keyword>
<dbReference type="SUPFAM" id="SSF56112">
    <property type="entry name" value="Protein kinase-like (PK-like)"/>
    <property type="match status" value="1"/>
</dbReference>
<keyword evidence="4 7" id="KW-1133">Transmembrane helix</keyword>
<dbReference type="PANTHER" id="PTHR39087">
    <property type="entry name" value="UPF0104 MEMBRANE PROTEIN MJ1595"/>
    <property type="match status" value="1"/>
</dbReference>
<feature type="transmembrane region" description="Helical" evidence="7">
    <location>
        <begin position="623"/>
        <end position="642"/>
    </location>
</feature>
<feature type="transmembrane region" description="Helical" evidence="7">
    <location>
        <begin position="867"/>
        <end position="888"/>
    </location>
</feature>
<dbReference type="PANTHER" id="PTHR39087:SF2">
    <property type="entry name" value="UPF0104 MEMBRANE PROTEIN MJ1595"/>
    <property type="match status" value="1"/>
</dbReference>
<reference evidence="8" key="1">
    <citation type="submission" date="2022-05" db="EMBL/GenBank/DDBJ databases">
        <title>Using nanopore sequencing to obtain complete genomes from saliva samples.</title>
        <authorList>
            <person name="Baker J.L."/>
        </authorList>
    </citation>
    <scope>NUCLEOTIDE SEQUENCE</scope>
    <source>
        <strain evidence="8">JCVI-JB-Ag32</strain>
    </source>
</reference>
<feature type="transmembrane region" description="Helical" evidence="7">
    <location>
        <begin position="122"/>
        <end position="144"/>
    </location>
</feature>
<feature type="transmembrane region" description="Helical" evidence="7">
    <location>
        <begin position="80"/>
        <end position="102"/>
    </location>
</feature>
<dbReference type="InterPro" id="IPR022791">
    <property type="entry name" value="L-PG_synthase/AglD"/>
</dbReference>
<evidence type="ECO:0000256" key="4">
    <source>
        <dbReference type="ARBA" id="ARBA00022989"/>
    </source>
</evidence>
<dbReference type="Proteomes" id="UP000830236">
    <property type="component" value="Chromosome"/>
</dbReference>
<feature type="transmembrane region" description="Helical" evidence="7">
    <location>
        <begin position="762"/>
        <end position="783"/>
    </location>
</feature>
<feature type="transmembrane region" description="Helical" evidence="7">
    <location>
        <begin position="804"/>
        <end position="830"/>
    </location>
</feature>
<feature type="transmembrane region" description="Helical" evidence="7">
    <location>
        <begin position="654"/>
        <end position="679"/>
    </location>
</feature>
<feature type="compositionally biased region" description="Polar residues" evidence="6">
    <location>
        <begin position="1"/>
        <end position="10"/>
    </location>
</feature>
<accession>A0A9E7AFP8</accession>
<keyword evidence="3 7" id="KW-0812">Transmembrane</keyword>
<evidence type="ECO:0000256" key="1">
    <source>
        <dbReference type="ARBA" id="ARBA00004651"/>
    </source>
</evidence>
<feature type="transmembrane region" description="Helical" evidence="7">
    <location>
        <begin position="196"/>
        <end position="215"/>
    </location>
</feature>
<dbReference type="KEGG" id="agh:M3I41_00480"/>
<dbReference type="Pfam" id="PF03706">
    <property type="entry name" value="LPG_synthase_TM"/>
    <property type="match status" value="1"/>
</dbReference>
<dbReference type="NCBIfam" id="TIGR00374">
    <property type="entry name" value="flippase-like domain"/>
    <property type="match status" value="1"/>
</dbReference>
<name>A0A9E7AFP8_9ACTO</name>
<dbReference type="EMBL" id="CP097095">
    <property type="protein sequence ID" value="UQF79791.1"/>
    <property type="molecule type" value="Genomic_DNA"/>
</dbReference>
<dbReference type="GO" id="GO:0005886">
    <property type="term" value="C:plasma membrane"/>
    <property type="evidence" value="ECO:0007669"/>
    <property type="project" value="UniProtKB-SubCell"/>
</dbReference>
<feature type="transmembrane region" description="Helical" evidence="7">
    <location>
        <begin position="156"/>
        <end position="176"/>
    </location>
</feature>
<evidence type="ECO:0000256" key="5">
    <source>
        <dbReference type="ARBA" id="ARBA00023136"/>
    </source>
</evidence>
<feature type="transmembrane region" description="Helical" evidence="7">
    <location>
        <begin position="725"/>
        <end position="750"/>
    </location>
</feature>
<keyword evidence="2" id="KW-1003">Cell membrane</keyword>
<evidence type="ECO:0000256" key="7">
    <source>
        <dbReference type="SAM" id="Phobius"/>
    </source>
</evidence>
<evidence type="ECO:0000313" key="9">
    <source>
        <dbReference type="Proteomes" id="UP000830236"/>
    </source>
</evidence>
<proteinExistence type="predicted"/>
<evidence type="ECO:0000256" key="3">
    <source>
        <dbReference type="ARBA" id="ARBA00022692"/>
    </source>
</evidence>
<evidence type="ECO:0000256" key="6">
    <source>
        <dbReference type="SAM" id="MobiDB-lite"/>
    </source>
</evidence>
<sequence length="921" mass="98714">MTQAPDQSAAGSPAATPDSRVATAVEKPSAPAEAANSARPVGFPRVGTTSQAEPQPTLVETSTLTLVDTLERREHRTRDLLFAGVCALGLVTVFLLAVFAQATTTAVIYDVQTVFSQLLRRVLVFPLQAFEGIVTLALPLALMGRALLHKDWWRSGQALIALISAYLLSALFTYLLQLPVFNQVHNGMISYRNLNTYEILSPTYAALAAVILASGKHQSKLVKTSWWLLGIVVGVSVLRSAITLLAAVASVLLGLIASYLVLYIMGVASENATGVALARGLRRCGVDAVKVVRLNPCQAPLQAWQVRTDSQLGYTEKVRENPIVSTQDDGAVVETETPQTLAPAGNDEKLTPLPDYNCAHELELAEELWQSQSEDIHRIYAVWDKDGKRYDLTVMDTDTHVVGFLSTAWDTLRTRGLAPAKNYSVRASAENTVMMNQMARSHAVRAPQILGVAEAEESMLLVTEHIVSPRSFGQLGDQISDDTLLDLWTQLRRAHTVGLAHRAISDQSVLVDAGDHIWLTDWDDGELASSELSRRMDLAQTLALVALNVGVERAIASASRVLDRDQVASIAPMLQKVVLPRSTRAAMGRRGKILQELRDALVALVPTAQAEPTKINRFSARTIFMAIVGVVALWTVLGQMNFTQISAAVEQANFWWFLAALVFSLATYVGAGMTLVAFTPNKLGLIRATEVHFASSVVALVAPAGVGGAAMNLRFLNRKGVPTAVGVATVALVQVSQFVVTVVLLGILAATTGTSSGLSLPSGWVLVAVVVAVVVAAVALAVPQLRSWIWLHIEPTVKQVWPRLVWLASNPTRMGVGVLGTVILSLAYILSFGASLWAFGYSLPFAVLAITYLASNTVGSVVPSPGGLGPVELALTGGLVTAGVPSGVAVSAVLVYRLVTFWIPIPLGYLSLQRLQKRGDL</sequence>
<protein>
    <submittedName>
        <fullName evidence="8">Flippase-like domain-containing protein</fullName>
    </submittedName>
</protein>